<feature type="compositionally biased region" description="Polar residues" evidence="1">
    <location>
        <begin position="125"/>
        <end position="142"/>
    </location>
</feature>
<dbReference type="SUPFAM" id="SSF55797">
    <property type="entry name" value="PR-1-like"/>
    <property type="match status" value="1"/>
</dbReference>
<dbReference type="CDD" id="cd05379">
    <property type="entry name" value="CAP_bacterial"/>
    <property type="match status" value="1"/>
</dbReference>
<dbReference type="InterPro" id="IPR014044">
    <property type="entry name" value="CAP_dom"/>
</dbReference>
<dbReference type="Pfam" id="PF00188">
    <property type="entry name" value="CAP"/>
    <property type="match status" value="1"/>
</dbReference>
<evidence type="ECO:0000313" key="3">
    <source>
        <dbReference type="EMBL" id="SES72620.1"/>
    </source>
</evidence>
<sequence>MFLCFKEDDVKDSIKRIENRRIPDLSFAIKHYVNYNSYSEILRLLISKGGRTLKNILKKTSIFLLVGLFLIQSTTLAHASWGAQRLLQQQSQSTTTVQPTNTQPQQQQNSPSNTPSNTPIQSNNQSTSDLIRSLRTNQSTSLNNHVPENNNIHNTNNNVNNSAPVTTQPTIPSNVQNNMSSMESMMLDLVNKERSKRGLAPLQWHNKLAGVAKLKTQDIIQNNYFAHNSPTYGSFFQMISNEGISYRQAGENLAKARDVQRAHMLLMASEGHRNNILSPSFTHIGLGISTDQYGIVVTQLFIQ</sequence>
<organism evidence="3 4">
    <name type="scientific">Natronincola peptidivorans</name>
    <dbReference type="NCBI Taxonomy" id="426128"/>
    <lineage>
        <taxon>Bacteria</taxon>
        <taxon>Bacillati</taxon>
        <taxon>Bacillota</taxon>
        <taxon>Clostridia</taxon>
        <taxon>Peptostreptococcales</taxon>
        <taxon>Natronincolaceae</taxon>
        <taxon>Natronincola</taxon>
    </lineage>
</organism>
<dbReference type="OrthoDB" id="9783944at2"/>
<evidence type="ECO:0000256" key="1">
    <source>
        <dbReference type="SAM" id="MobiDB-lite"/>
    </source>
</evidence>
<dbReference type="STRING" id="426128.SAMN05660297_00407"/>
<evidence type="ECO:0000259" key="2">
    <source>
        <dbReference type="Pfam" id="PF00188"/>
    </source>
</evidence>
<feature type="compositionally biased region" description="Polar residues" evidence="1">
    <location>
        <begin position="162"/>
        <end position="171"/>
    </location>
</feature>
<feature type="domain" description="SCP" evidence="2">
    <location>
        <begin position="187"/>
        <end position="300"/>
    </location>
</feature>
<proteinExistence type="predicted"/>
<dbReference type="EMBL" id="FOHU01000001">
    <property type="protein sequence ID" value="SES72620.1"/>
    <property type="molecule type" value="Genomic_DNA"/>
</dbReference>
<evidence type="ECO:0000313" key="4">
    <source>
        <dbReference type="Proteomes" id="UP000199568"/>
    </source>
</evidence>
<dbReference type="Gene3D" id="3.40.33.10">
    <property type="entry name" value="CAP"/>
    <property type="match status" value="1"/>
</dbReference>
<accession>A0A1H9YVN2</accession>
<dbReference type="PANTHER" id="PTHR31157:SF1">
    <property type="entry name" value="SCP DOMAIN-CONTAINING PROTEIN"/>
    <property type="match status" value="1"/>
</dbReference>
<feature type="compositionally biased region" description="Low complexity" evidence="1">
    <location>
        <begin position="143"/>
        <end position="161"/>
    </location>
</feature>
<feature type="region of interest" description="Disordered" evidence="1">
    <location>
        <begin position="92"/>
        <end position="171"/>
    </location>
</feature>
<gene>
    <name evidence="3" type="ORF">SAMN05660297_00407</name>
</gene>
<protein>
    <submittedName>
        <fullName evidence="3">Uncharacterized protein, YkwD family</fullName>
    </submittedName>
</protein>
<dbReference type="PANTHER" id="PTHR31157">
    <property type="entry name" value="SCP DOMAIN-CONTAINING PROTEIN"/>
    <property type="match status" value="1"/>
</dbReference>
<dbReference type="Proteomes" id="UP000199568">
    <property type="component" value="Unassembled WGS sequence"/>
</dbReference>
<name>A0A1H9YVN2_9FIRM</name>
<reference evidence="3 4" key="1">
    <citation type="submission" date="2016-10" db="EMBL/GenBank/DDBJ databases">
        <authorList>
            <person name="de Groot N.N."/>
        </authorList>
    </citation>
    <scope>NUCLEOTIDE SEQUENCE [LARGE SCALE GENOMIC DNA]</scope>
    <source>
        <strain evidence="3 4">DSM 18979</strain>
    </source>
</reference>
<feature type="compositionally biased region" description="Low complexity" evidence="1">
    <location>
        <begin position="92"/>
        <end position="124"/>
    </location>
</feature>
<keyword evidence="4" id="KW-1185">Reference proteome</keyword>
<dbReference type="InterPro" id="IPR035940">
    <property type="entry name" value="CAP_sf"/>
</dbReference>
<dbReference type="AlphaFoldDB" id="A0A1H9YVN2"/>